<dbReference type="Gene3D" id="2.40.30.170">
    <property type="match status" value="1"/>
</dbReference>
<gene>
    <name evidence="5" type="ORF">BGO89_00930</name>
</gene>
<feature type="chain" id="PRO_5012115295" description="CzcB-like barrel-sandwich hybrid domain-containing protein" evidence="3">
    <location>
        <begin position="23"/>
        <end position="381"/>
    </location>
</feature>
<dbReference type="STRING" id="1895771.BGO89_00930"/>
<name>A0A1M3L6P2_9BACT</name>
<dbReference type="Pfam" id="PF25973">
    <property type="entry name" value="BSH_CzcB"/>
    <property type="match status" value="1"/>
</dbReference>
<dbReference type="GO" id="GO:0022857">
    <property type="term" value="F:transmembrane transporter activity"/>
    <property type="evidence" value="ECO:0007669"/>
    <property type="project" value="InterPro"/>
</dbReference>
<feature type="signal peptide" evidence="3">
    <location>
        <begin position="1"/>
        <end position="22"/>
    </location>
</feature>
<organism evidence="5 6">
    <name type="scientific">Candidatus Kapaibacterium thiocyanatum</name>
    <dbReference type="NCBI Taxonomy" id="1895771"/>
    <lineage>
        <taxon>Bacteria</taxon>
        <taxon>Pseudomonadati</taxon>
        <taxon>Candidatus Kapaibacteriota</taxon>
        <taxon>Candidatus Kapaibacteriia</taxon>
        <taxon>Candidatus Kapaibacteriales</taxon>
        <taxon>Candidatus Kapaibacteriaceae</taxon>
        <taxon>Candidatus Kapaibacterium</taxon>
    </lineage>
</organism>
<dbReference type="PANTHER" id="PTHR30097">
    <property type="entry name" value="CATION EFFLUX SYSTEM PROTEIN CUSB"/>
    <property type="match status" value="1"/>
</dbReference>
<evidence type="ECO:0000313" key="6">
    <source>
        <dbReference type="Proteomes" id="UP000184233"/>
    </source>
</evidence>
<evidence type="ECO:0000256" key="2">
    <source>
        <dbReference type="ARBA" id="ARBA00022448"/>
    </source>
</evidence>
<accession>A0A1M3L6P2</accession>
<dbReference type="InterPro" id="IPR006143">
    <property type="entry name" value="RND_pump_MFP"/>
</dbReference>
<dbReference type="NCBIfam" id="TIGR01730">
    <property type="entry name" value="RND_mfp"/>
    <property type="match status" value="1"/>
</dbReference>
<dbReference type="SUPFAM" id="SSF111369">
    <property type="entry name" value="HlyD-like secretion proteins"/>
    <property type="match status" value="1"/>
</dbReference>
<dbReference type="GO" id="GO:0060003">
    <property type="term" value="P:copper ion export"/>
    <property type="evidence" value="ECO:0007669"/>
    <property type="project" value="TreeGrafter"/>
</dbReference>
<dbReference type="Proteomes" id="UP000184233">
    <property type="component" value="Unassembled WGS sequence"/>
</dbReference>
<proteinExistence type="inferred from homology"/>
<keyword evidence="3" id="KW-0732">Signal</keyword>
<evidence type="ECO:0000313" key="5">
    <source>
        <dbReference type="EMBL" id="OJX61184.1"/>
    </source>
</evidence>
<feature type="domain" description="CzcB-like barrel-sandwich hybrid" evidence="4">
    <location>
        <begin position="78"/>
        <end position="221"/>
    </location>
</feature>
<keyword evidence="2" id="KW-0813">Transport</keyword>
<dbReference type="GO" id="GO:0015679">
    <property type="term" value="P:plasma membrane copper ion transport"/>
    <property type="evidence" value="ECO:0007669"/>
    <property type="project" value="TreeGrafter"/>
</dbReference>
<evidence type="ECO:0000259" key="4">
    <source>
        <dbReference type="Pfam" id="PF25973"/>
    </source>
</evidence>
<dbReference type="GO" id="GO:0030313">
    <property type="term" value="C:cell envelope"/>
    <property type="evidence" value="ECO:0007669"/>
    <property type="project" value="TreeGrafter"/>
</dbReference>
<comment type="similarity">
    <text evidence="1">Belongs to the membrane fusion protein (MFP) (TC 8.A.1) family.</text>
</comment>
<dbReference type="GO" id="GO:0016020">
    <property type="term" value="C:membrane"/>
    <property type="evidence" value="ECO:0007669"/>
    <property type="project" value="InterPro"/>
</dbReference>
<dbReference type="InterPro" id="IPR051909">
    <property type="entry name" value="MFP_Cation_Efflux"/>
</dbReference>
<dbReference type="Gene3D" id="2.40.420.20">
    <property type="match status" value="1"/>
</dbReference>
<dbReference type="InterPro" id="IPR058647">
    <property type="entry name" value="BSH_CzcB-like"/>
</dbReference>
<comment type="caution">
    <text evidence="5">The sequence shown here is derived from an EMBL/GenBank/DDBJ whole genome shotgun (WGS) entry which is preliminary data.</text>
</comment>
<dbReference type="AlphaFoldDB" id="A0A1M3L6P2"/>
<protein>
    <recommendedName>
        <fullName evidence="4">CzcB-like barrel-sandwich hybrid domain-containing protein</fullName>
    </recommendedName>
</protein>
<dbReference type="Gene3D" id="1.10.287.470">
    <property type="entry name" value="Helix hairpin bin"/>
    <property type="match status" value="1"/>
</dbReference>
<evidence type="ECO:0000256" key="3">
    <source>
        <dbReference type="SAM" id="SignalP"/>
    </source>
</evidence>
<sequence>MYYVLSIAIAVLILTGCSGNTAEAPKNAQHAHVTGDSVKLTQQQRASARIRSEVPVERSLSTGLRVQGMLHVPPQYAVSITAPLGGIVRSTSVLPGSYVRKGTTLAVLEHPDFITLQQDYLTTTSSLELADLEYKRQERLAQDNVNARKAFEQAAAELRSLRVKAKALQEKLSLIGINVRTLDEKTLSRSVPVVAPIDGYVTRVHVNTGSYIAPNDPLLAIVNPDHMHIELTIFEKDVMNIKVGQTLTVTLADDPSATRKGHVHLIGKEIEADRTVVVHGHFDEADPSLIPGTSLTAIIDTDPRMGLVVPDAAIVRYEGQIYVFVDTENDGLYVRRRVETGPSAGGFTEITGATTTDLKSAKIVTSGASALLGAMVNTEEE</sequence>
<evidence type="ECO:0000256" key="1">
    <source>
        <dbReference type="ARBA" id="ARBA00009477"/>
    </source>
</evidence>
<dbReference type="EMBL" id="MKVH01000002">
    <property type="protein sequence ID" value="OJX61184.1"/>
    <property type="molecule type" value="Genomic_DNA"/>
</dbReference>
<dbReference type="Gene3D" id="2.40.50.100">
    <property type="match status" value="1"/>
</dbReference>
<reference evidence="5 6" key="1">
    <citation type="submission" date="2016-09" db="EMBL/GenBank/DDBJ databases">
        <title>Genome-resolved meta-omics ties microbial dynamics to process performance in biotechnology for thiocyanate degradation.</title>
        <authorList>
            <person name="Kantor R.S."/>
            <person name="Huddy R.J."/>
            <person name="Iyer R."/>
            <person name="Thomas B.C."/>
            <person name="Brown C.T."/>
            <person name="Anantharaman K."/>
            <person name="Tringe S."/>
            <person name="Hettich R.L."/>
            <person name="Harrison S.T."/>
            <person name="Banfield J.F."/>
        </authorList>
    </citation>
    <scope>NUCLEOTIDE SEQUENCE [LARGE SCALE GENOMIC DNA]</scope>
    <source>
        <strain evidence="5">59-99</strain>
    </source>
</reference>
<dbReference type="PANTHER" id="PTHR30097:SF4">
    <property type="entry name" value="SLR6042 PROTEIN"/>
    <property type="match status" value="1"/>
</dbReference>